<accession>A0ABW0HL85</accession>
<keyword evidence="10" id="KW-0966">Cell projection</keyword>
<comment type="function">
    <text evidence="1">Needed for flagellar regrowth and assembly.</text>
</comment>
<comment type="similarity">
    <text evidence="2">Belongs to the FliH family.</text>
</comment>
<keyword evidence="3" id="KW-0813">Transport</keyword>
<dbReference type="Gene3D" id="1.20.5.620">
    <property type="entry name" value="F1F0 ATP synthase subunit B, membrane domain"/>
    <property type="match status" value="1"/>
</dbReference>
<evidence type="ECO:0000256" key="5">
    <source>
        <dbReference type="ARBA" id="ARBA00022927"/>
    </source>
</evidence>
<evidence type="ECO:0000313" key="10">
    <source>
        <dbReference type="EMBL" id="MFC5401935.1"/>
    </source>
</evidence>
<dbReference type="SUPFAM" id="SSF160527">
    <property type="entry name" value="V-type ATPase subunit E-like"/>
    <property type="match status" value="1"/>
</dbReference>
<feature type="compositionally biased region" description="Basic and acidic residues" evidence="8">
    <location>
        <begin position="89"/>
        <end position="121"/>
    </location>
</feature>
<dbReference type="Proteomes" id="UP001596113">
    <property type="component" value="Unassembled WGS sequence"/>
</dbReference>
<dbReference type="EMBL" id="JBHSMI010000008">
    <property type="protein sequence ID" value="MFC5401935.1"/>
    <property type="molecule type" value="Genomic_DNA"/>
</dbReference>
<dbReference type="RefSeq" id="WP_378129897.1">
    <property type="nucleotide sequence ID" value="NZ_JBHSMI010000008.1"/>
</dbReference>
<proteinExistence type="inferred from homology"/>
<evidence type="ECO:0000256" key="8">
    <source>
        <dbReference type="SAM" id="MobiDB-lite"/>
    </source>
</evidence>
<evidence type="ECO:0000256" key="6">
    <source>
        <dbReference type="ARBA" id="ARBA00023225"/>
    </source>
</evidence>
<reference evidence="11" key="1">
    <citation type="journal article" date="2019" name="Int. J. Syst. Evol. Microbiol.">
        <title>The Global Catalogue of Microorganisms (GCM) 10K type strain sequencing project: providing services to taxonomists for standard genome sequencing and annotation.</title>
        <authorList>
            <consortium name="The Broad Institute Genomics Platform"/>
            <consortium name="The Broad Institute Genome Sequencing Center for Infectious Disease"/>
            <person name="Wu L."/>
            <person name="Ma J."/>
        </authorList>
    </citation>
    <scope>NUCLEOTIDE SEQUENCE [LARGE SCALE GENOMIC DNA]</scope>
    <source>
        <strain evidence="11">CGMCC 1.18575</strain>
    </source>
</reference>
<dbReference type="PANTHER" id="PTHR34982:SF1">
    <property type="entry name" value="FLAGELLAR ASSEMBLY PROTEIN FLIH"/>
    <property type="match status" value="1"/>
</dbReference>
<dbReference type="InterPro" id="IPR018035">
    <property type="entry name" value="Flagellar_FliH/T3SS_HrpE"/>
</dbReference>
<evidence type="ECO:0000256" key="1">
    <source>
        <dbReference type="ARBA" id="ARBA00003041"/>
    </source>
</evidence>
<evidence type="ECO:0000256" key="2">
    <source>
        <dbReference type="ARBA" id="ARBA00006602"/>
    </source>
</evidence>
<feature type="domain" description="Flagellar assembly protein FliH/Type III secretion system HrpE" evidence="9">
    <location>
        <begin position="131"/>
        <end position="258"/>
    </location>
</feature>
<organism evidence="10 11">
    <name type="scientific">Cohnella soli</name>
    <dbReference type="NCBI Taxonomy" id="425005"/>
    <lineage>
        <taxon>Bacteria</taxon>
        <taxon>Bacillati</taxon>
        <taxon>Bacillota</taxon>
        <taxon>Bacilli</taxon>
        <taxon>Bacillales</taxon>
        <taxon>Paenibacillaceae</taxon>
        <taxon>Cohnella</taxon>
    </lineage>
</organism>
<dbReference type="NCBIfam" id="TIGR03825">
    <property type="entry name" value="FliH_bacil"/>
    <property type="match status" value="1"/>
</dbReference>
<dbReference type="InterPro" id="IPR022524">
    <property type="entry name" value="FliH_Bacilli"/>
</dbReference>
<dbReference type="InterPro" id="IPR051472">
    <property type="entry name" value="T3SS_Stator/FliH"/>
</dbReference>
<gene>
    <name evidence="10" type="primary">fliH</name>
    <name evidence="10" type="ORF">ACFPOF_04230</name>
</gene>
<protein>
    <recommendedName>
        <fullName evidence="7">Flagellar assembly protein FliH</fullName>
    </recommendedName>
</protein>
<dbReference type="PANTHER" id="PTHR34982">
    <property type="entry name" value="YOP PROTEINS TRANSLOCATION PROTEIN L"/>
    <property type="match status" value="1"/>
</dbReference>
<evidence type="ECO:0000313" key="11">
    <source>
        <dbReference type="Proteomes" id="UP001596113"/>
    </source>
</evidence>
<evidence type="ECO:0000256" key="7">
    <source>
        <dbReference type="NCBIfam" id="TIGR03825"/>
    </source>
</evidence>
<keyword evidence="10" id="KW-0282">Flagellum</keyword>
<evidence type="ECO:0000259" key="9">
    <source>
        <dbReference type="Pfam" id="PF02108"/>
    </source>
</evidence>
<keyword evidence="4" id="KW-1005">Bacterial flagellum biogenesis</keyword>
<keyword evidence="11" id="KW-1185">Reference proteome</keyword>
<comment type="caution">
    <text evidence="10">The sequence shown here is derived from an EMBL/GenBank/DDBJ whole genome shotgun (WGS) entry which is preliminary data.</text>
</comment>
<keyword evidence="5" id="KW-0653">Protein transport</keyword>
<keyword evidence="6" id="KW-1006">Bacterial flagellum protein export</keyword>
<sequence>MSNLIKSSHVVSLEELRLLEAIRKYESIPQNNSRVDGNGEGNDAVDVETQSLKERILSDAEATAADIVRQAQADAADIRSKAQQEAEEWWQARRGEDDQHREEASRLGYEDGYGESRRQAEQDVASEWESQLREARTIVERAYEAKQSIIAEGEAFLVELSCRIVEKIIASKLSDAPEMAMKLYEKALARRKEQGVIVLCVAPSHFSFVQAAKSELINSLDAQAELQIVPDHSIREGGCVVRSAFGSIDATIDTQLESIREQLLKIAAHTFEEGIRDVAP</sequence>
<dbReference type="Pfam" id="PF02108">
    <property type="entry name" value="FliH"/>
    <property type="match status" value="1"/>
</dbReference>
<feature type="region of interest" description="Disordered" evidence="8">
    <location>
        <begin position="89"/>
        <end position="125"/>
    </location>
</feature>
<evidence type="ECO:0000256" key="3">
    <source>
        <dbReference type="ARBA" id="ARBA00022448"/>
    </source>
</evidence>
<keyword evidence="10" id="KW-0969">Cilium</keyword>
<name>A0ABW0HL85_9BACL</name>
<evidence type="ECO:0000256" key="4">
    <source>
        <dbReference type="ARBA" id="ARBA00022795"/>
    </source>
</evidence>